<dbReference type="EMBL" id="VSRR010077653">
    <property type="protein sequence ID" value="MPC88389.1"/>
    <property type="molecule type" value="Genomic_DNA"/>
</dbReference>
<name>A0A5B7J1C9_PORTR</name>
<comment type="caution">
    <text evidence="1">The sequence shown here is derived from an EMBL/GenBank/DDBJ whole genome shotgun (WGS) entry which is preliminary data.</text>
</comment>
<dbReference type="Proteomes" id="UP000324222">
    <property type="component" value="Unassembled WGS sequence"/>
</dbReference>
<sequence>MESVLASNEYITPIPEAEVMTFSLQVAVLYSLQDLNSPSLTSQHSTLQTYSRSLTTLLTPPLSSHSFQTLPTCWPGRGAAVARDRSRVRPLDWLLL</sequence>
<gene>
    <name evidence="1" type="ORF">E2C01_083290</name>
</gene>
<protein>
    <submittedName>
        <fullName evidence="1">Uncharacterized protein</fullName>
    </submittedName>
</protein>
<evidence type="ECO:0000313" key="1">
    <source>
        <dbReference type="EMBL" id="MPC88389.1"/>
    </source>
</evidence>
<accession>A0A5B7J1C9</accession>
<reference evidence="1 2" key="1">
    <citation type="submission" date="2019-05" db="EMBL/GenBank/DDBJ databases">
        <title>Another draft genome of Portunus trituberculatus and its Hox gene families provides insights of decapod evolution.</title>
        <authorList>
            <person name="Jeong J.-H."/>
            <person name="Song I."/>
            <person name="Kim S."/>
            <person name="Choi T."/>
            <person name="Kim D."/>
            <person name="Ryu S."/>
            <person name="Kim W."/>
        </authorList>
    </citation>
    <scope>NUCLEOTIDE SEQUENCE [LARGE SCALE GENOMIC DNA]</scope>
    <source>
        <tissue evidence="1">Muscle</tissue>
    </source>
</reference>
<evidence type="ECO:0000313" key="2">
    <source>
        <dbReference type="Proteomes" id="UP000324222"/>
    </source>
</evidence>
<dbReference type="AlphaFoldDB" id="A0A5B7J1C9"/>
<organism evidence="1 2">
    <name type="scientific">Portunus trituberculatus</name>
    <name type="common">Swimming crab</name>
    <name type="synonym">Neptunus trituberculatus</name>
    <dbReference type="NCBI Taxonomy" id="210409"/>
    <lineage>
        <taxon>Eukaryota</taxon>
        <taxon>Metazoa</taxon>
        <taxon>Ecdysozoa</taxon>
        <taxon>Arthropoda</taxon>
        <taxon>Crustacea</taxon>
        <taxon>Multicrustacea</taxon>
        <taxon>Malacostraca</taxon>
        <taxon>Eumalacostraca</taxon>
        <taxon>Eucarida</taxon>
        <taxon>Decapoda</taxon>
        <taxon>Pleocyemata</taxon>
        <taxon>Brachyura</taxon>
        <taxon>Eubrachyura</taxon>
        <taxon>Portunoidea</taxon>
        <taxon>Portunidae</taxon>
        <taxon>Portuninae</taxon>
        <taxon>Portunus</taxon>
    </lineage>
</organism>
<proteinExistence type="predicted"/>
<keyword evidence="2" id="KW-1185">Reference proteome</keyword>